<dbReference type="AlphaFoldDB" id="A0A9P0GWG5"/>
<dbReference type="PANTHER" id="PTHR47027:SF20">
    <property type="entry name" value="REVERSE TRANSCRIPTASE-LIKE PROTEIN WITH RNA-DIRECTED DNA POLYMERASE DOMAIN"/>
    <property type="match status" value="1"/>
</dbReference>
<dbReference type="PANTHER" id="PTHR47027">
    <property type="entry name" value="REVERSE TRANSCRIPTASE DOMAIN-CONTAINING PROTEIN"/>
    <property type="match status" value="1"/>
</dbReference>
<protein>
    <submittedName>
        <fullName evidence="1">Uncharacterized protein</fullName>
    </submittedName>
</protein>
<dbReference type="OrthoDB" id="6631388at2759"/>
<dbReference type="Proteomes" id="UP001153709">
    <property type="component" value="Unassembled WGS sequence"/>
</dbReference>
<reference evidence="1" key="1">
    <citation type="submission" date="2022-01" db="EMBL/GenBank/DDBJ databases">
        <authorList>
            <person name="King R."/>
        </authorList>
    </citation>
    <scope>NUCLEOTIDE SEQUENCE</scope>
</reference>
<feature type="non-terminal residue" evidence="1">
    <location>
        <position position="125"/>
    </location>
</feature>
<gene>
    <name evidence="1" type="ORF">DIABBA_LOCUS6</name>
</gene>
<evidence type="ECO:0000313" key="2">
    <source>
        <dbReference type="Proteomes" id="UP001153709"/>
    </source>
</evidence>
<name>A0A9P0GWG5_DIABA</name>
<proteinExistence type="predicted"/>
<dbReference type="EMBL" id="CAKJVB030000001">
    <property type="protein sequence ID" value="CAH1223061.1"/>
    <property type="molecule type" value="Genomic_DNA"/>
</dbReference>
<organism evidence="1 2">
    <name type="scientific">Diabrotica balteata</name>
    <name type="common">Banded cucumber beetle</name>
    <dbReference type="NCBI Taxonomy" id="107213"/>
    <lineage>
        <taxon>Eukaryota</taxon>
        <taxon>Metazoa</taxon>
        <taxon>Ecdysozoa</taxon>
        <taxon>Arthropoda</taxon>
        <taxon>Hexapoda</taxon>
        <taxon>Insecta</taxon>
        <taxon>Pterygota</taxon>
        <taxon>Neoptera</taxon>
        <taxon>Endopterygota</taxon>
        <taxon>Coleoptera</taxon>
        <taxon>Polyphaga</taxon>
        <taxon>Cucujiformia</taxon>
        <taxon>Chrysomeloidea</taxon>
        <taxon>Chrysomelidae</taxon>
        <taxon>Galerucinae</taxon>
        <taxon>Diabroticina</taxon>
        <taxon>Diabroticites</taxon>
        <taxon>Diabrotica</taxon>
    </lineage>
</organism>
<sequence>MASSAKQLQLLLNKINSFCEKCGLKMNIKKNKYMIITKKTNIPTNIHLGNIPIERVDKYKYLGTWISDNNDQTTELRARIEIARNAFVKMKTIGSIAINGQRIRNNKHNKNKKVIISGTRNEGTA</sequence>
<keyword evidence="2" id="KW-1185">Reference proteome</keyword>
<evidence type="ECO:0000313" key="1">
    <source>
        <dbReference type="EMBL" id="CAH1223061.1"/>
    </source>
</evidence>
<accession>A0A9P0GWG5</accession>
<comment type="caution">
    <text evidence="1">The sequence shown here is derived from an EMBL/GenBank/DDBJ whole genome shotgun (WGS) entry which is preliminary data.</text>
</comment>